<feature type="non-terminal residue" evidence="1">
    <location>
        <position position="1"/>
    </location>
</feature>
<organism evidence="1 2">
    <name type="scientific">Eragrostis curvula</name>
    <name type="common">weeping love grass</name>
    <dbReference type="NCBI Taxonomy" id="38414"/>
    <lineage>
        <taxon>Eukaryota</taxon>
        <taxon>Viridiplantae</taxon>
        <taxon>Streptophyta</taxon>
        <taxon>Embryophyta</taxon>
        <taxon>Tracheophyta</taxon>
        <taxon>Spermatophyta</taxon>
        <taxon>Magnoliopsida</taxon>
        <taxon>Liliopsida</taxon>
        <taxon>Poales</taxon>
        <taxon>Poaceae</taxon>
        <taxon>PACMAD clade</taxon>
        <taxon>Chloridoideae</taxon>
        <taxon>Eragrostideae</taxon>
        <taxon>Eragrostidinae</taxon>
        <taxon>Eragrostis</taxon>
    </lineage>
</organism>
<gene>
    <name evidence="1" type="ORF">EJB05_13924</name>
</gene>
<keyword evidence="2" id="KW-1185">Reference proteome</keyword>
<evidence type="ECO:0000313" key="2">
    <source>
        <dbReference type="Proteomes" id="UP000324897"/>
    </source>
</evidence>
<dbReference type="PANTHER" id="PTHR34709">
    <property type="entry name" value="OS10G0396666 PROTEIN"/>
    <property type="match status" value="1"/>
</dbReference>
<dbReference type="OrthoDB" id="693760at2759"/>
<dbReference type="AlphaFoldDB" id="A0A5J9VW47"/>
<dbReference type="Proteomes" id="UP000324897">
    <property type="component" value="Chromosome 4"/>
</dbReference>
<reference evidence="1 2" key="1">
    <citation type="journal article" date="2019" name="Sci. Rep.">
        <title>A high-quality genome of Eragrostis curvula grass provides insights into Poaceae evolution and supports new strategies to enhance forage quality.</title>
        <authorList>
            <person name="Carballo J."/>
            <person name="Santos B.A.C.M."/>
            <person name="Zappacosta D."/>
            <person name="Garbus I."/>
            <person name="Selva J.P."/>
            <person name="Gallo C.A."/>
            <person name="Diaz A."/>
            <person name="Albertini E."/>
            <person name="Caccamo M."/>
            <person name="Echenique V."/>
        </authorList>
    </citation>
    <scope>NUCLEOTIDE SEQUENCE [LARGE SCALE GENOMIC DNA]</scope>
    <source>
        <strain evidence="2">cv. Victoria</strain>
        <tissue evidence="1">Leaf</tissue>
    </source>
</reference>
<dbReference type="EMBL" id="RWGY01000007">
    <property type="protein sequence ID" value="TVU40459.1"/>
    <property type="molecule type" value="Genomic_DNA"/>
</dbReference>
<evidence type="ECO:0000313" key="1">
    <source>
        <dbReference type="EMBL" id="TVU40459.1"/>
    </source>
</evidence>
<sequence>MELFVDSLLRQPSSLSPTASARRLSGQLVVENHRSANEVDEEDPALEIPCFDSATTVSLNLGFFGIVMPPAGVFSRLTELTLISVWFHGPPELIGDAPVANISAPQLVSLFWKDSYDPSSVLFGNMEQPQSLILTASNFHVYGPHDFWLNLSCLRLLEQFQAIHKLHLGLIYPKSIGNFQYLMEDLRKFPTLEALAVMMCTSLTKFALVQGPENDLQAQYTCQSSCVCDEPTNWKTKELTLNQLHAVLIIDMKGTDHEVAFLKRLFSWATALKSVKITASKAKEVHEKVLSLAKPETCVTLAAK</sequence>
<dbReference type="PANTHER" id="PTHR34709:SF61">
    <property type="entry name" value="OS07G0229100 PROTEIN"/>
    <property type="match status" value="1"/>
</dbReference>
<protein>
    <recommendedName>
        <fullName evidence="3">FBD domain-containing protein</fullName>
    </recommendedName>
</protein>
<accession>A0A5J9VW47</accession>
<dbReference type="Gramene" id="TVU40459">
    <property type="protein sequence ID" value="TVU40459"/>
    <property type="gene ID" value="EJB05_13924"/>
</dbReference>
<evidence type="ECO:0008006" key="3">
    <source>
        <dbReference type="Google" id="ProtNLM"/>
    </source>
</evidence>
<dbReference type="InterPro" id="IPR055312">
    <property type="entry name" value="FBL15-like"/>
</dbReference>
<comment type="caution">
    <text evidence="1">The sequence shown here is derived from an EMBL/GenBank/DDBJ whole genome shotgun (WGS) entry which is preliminary data.</text>
</comment>
<proteinExistence type="predicted"/>
<name>A0A5J9VW47_9POAL</name>